<feature type="transmembrane region" description="Helical" evidence="6">
    <location>
        <begin position="225"/>
        <end position="243"/>
    </location>
</feature>
<keyword evidence="10" id="KW-1185">Reference proteome</keyword>
<dbReference type="InterPro" id="IPR000620">
    <property type="entry name" value="EamA_dom"/>
</dbReference>
<dbReference type="InterPro" id="IPR037185">
    <property type="entry name" value="EmrE-like"/>
</dbReference>
<feature type="transmembrane region" description="Helical" evidence="6">
    <location>
        <begin position="103"/>
        <end position="124"/>
    </location>
</feature>
<feature type="transmembrane region" description="Helical" evidence="6">
    <location>
        <begin position="34"/>
        <end position="55"/>
    </location>
</feature>
<keyword evidence="5 6" id="KW-0472">Membrane</keyword>
<dbReference type="GO" id="GO:0005886">
    <property type="term" value="C:plasma membrane"/>
    <property type="evidence" value="ECO:0007669"/>
    <property type="project" value="UniProtKB-SubCell"/>
</dbReference>
<reference evidence="8" key="1">
    <citation type="submission" date="2015-09" db="EMBL/GenBank/DDBJ databases">
        <title>Draft Genome Sequences of Two Novel Amoeba-resistant Intranuclear Bacteria, Candidatus Berkiella cookevillensis and Candidatus Berkiella aquae.</title>
        <authorList>
            <person name="Mehari Y.T."/>
            <person name="Arivett B.A."/>
            <person name="Farone A.L."/>
            <person name="Gunderson J.H."/>
            <person name="Farone M.B."/>
        </authorList>
    </citation>
    <scope>NUCLEOTIDE SEQUENCE [LARGE SCALE GENOMIC DNA]</scope>
    <source>
        <strain evidence="8">HT99</strain>
    </source>
</reference>
<evidence type="ECO:0000256" key="1">
    <source>
        <dbReference type="ARBA" id="ARBA00004651"/>
    </source>
</evidence>
<dbReference type="AlphaFoldDB" id="A0A0Q9YVL4"/>
<evidence type="ECO:0000313" key="10">
    <source>
        <dbReference type="Proteomes" id="UP000051497"/>
    </source>
</evidence>
<feature type="domain" description="EamA" evidence="7">
    <location>
        <begin position="162"/>
        <end position="294"/>
    </location>
</feature>
<dbReference type="RefSeq" id="WP_158003387.1">
    <property type="nucleotide sequence ID" value="NZ_LKAJ02000001.1"/>
</dbReference>
<feature type="transmembrane region" description="Helical" evidence="6">
    <location>
        <begin position="280"/>
        <end position="297"/>
    </location>
</feature>
<sequence length="316" mass="34599">MNQYSAYALLALAQAAIAVNVVVGKFVIEAQMPIFVFLGVRFLISSVFLSVLMVLGRISLISPTHPTRRLEKRDWIFLLGQAMTGGFLFNYLFFWGIESTTATSAGIISSTLPAFLAIAAFIVLQEKFTRLKVFGIILAILGIIVINLDNGTDPDAVTGSFFGDFLVLLAILPEALYSIFNKCISHRVTPLGSACVVNWMIFLLILPLCLGSLENVDMSAFPDHYWGLIAIGSLCGAFFYWAWGKGLQIIPASTAAIFGGVLPVVISLLGYFFLNEIFGWYDLCGMLLVFASIATGVERKPRKKIAVKNIGHSYEL</sequence>
<accession>A0A0Q9YVL4</accession>
<evidence type="ECO:0000259" key="7">
    <source>
        <dbReference type="Pfam" id="PF00892"/>
    </source>
</evidence>
<dbReference type="OrthoDB" id="5291325at2"/>
<reference evidence="9" key="2">
    <citation type="journal article" date="2016" name="Genome Announc.">
        <title>Draft Genome Sequences of Two Novel Amoeba-Resistant Intranuclear Bacteria, 'Candidatus Berkiella cookevillensis' and 'Candidatus Berkiella aquae'.</title>
        <authorList>
            <person name="Mehari Y.T."/>
            <person name="Arivett B.A."/>
            <person name="Farone A.L."/>
            <person name="Gunderson J.H."/>
            <person name="Farone M.B."/>
        </authorList>
    </citation>
    <scope>NUCLEOTIDE SEQUENCE</scope>
    <source>
        <strain evidence="9">HT99</strain>
    </source>
</reference>
<keyword evidence="3 6" id="KW-0812">Transmembrane</keyword>
<dbReference type="PANTHER" id="PTHR42920">
    <property type="entry name" value="OS03G0707200 PROTEIN-RELATED"/>
    <property type="match status" value="1"/>
</dbReference>
<organism evidence="8">
    <name type="scientific">Candidatus Berkiella aquae</name>
    <dbReference type="NCBI Taxonomy" id="295108"/>
    <lineage>
        <taxon>Bacteria</taxon>
        <taxon>Pseudomonadati</taxon>
        <taxon>Pseudomonadota</taxon>
        <taxon>Gammaproteobacteria</taxon>
        <taxon>Candidatus Berkiellales</taxon>
        <taxon>Candidatus Berkiellaceae</taxon>
        <taxon>Candidatus Berkiella</taxon>
    </lineage>
</organism>
<proteinExistence type="predicted"/>
<dbReference type="EMBL" id="LKAJ02000001">
    <property type="protein sequence ID" value="MCS5710066.1"/>
    <property type="molecule type" value="Genomic_DNA"/>
</dbReference>
<evidence type="ECO:0000256" key="5">
    <source>
        <dbReference type="ARBA" id="ARBA00023136"/>
    </source>
</evidence>
<evidence type="ECO:0000256" key="6">
    <source>
        <dbReference type="SAM" id="Phobius"/>
    </source>
</evidence>
<comment type="subcellular location">
    <subcellularLocation>
        <location evidence="1">Cell membrane</location>
        <topology evidence="1">Multi-pass membrane protein</topology>
    </subcellularLocation>
</comment>
<feature type="transmembrane region" description="Helical" evidence="6">
    <location>
        <begin position="191"/>
        <end position="213"/>
    </location>
</feature>
<dbReference type="PANTHER" id="PTHR42920:SF15">
    <property type="entry name" value="MEMBRANE PROTEIN"/>
    <property type="match status" value="1"/>
</dbReference>
<evidence type="ECO:0000313" key="8">
    <source>
        <dbReference type="EMBL" id="KRG20980.1"/>
    </source>
</evidence>
<evidence type="ECO:0000256" key="2">
    <source>
        <dbReference type="ARBA" id="ARBA00022475"/>
    </source>
</evidence>
<dbReference type="EMBL" id="LKAJ01000007">
    <property type="protein sequence ID" value="KRG20980.1"/>
    <property type="molecule type" value="Genomic_DNA"/>
</dbReference>
<dbReference type="Proteomes" id="UP000051497">
    <property type="component" value="Unassembled WGS sequence"/>
</dbReference>
<gene>
    <name evidence="9" type="ORF">HT99x_001350</name>
    <name evidence="8" type="ORF">HT99x_01900</name>
</gene>
<protein>
    <submittedName>
        <fullName evidence="9">DMT family transporter</fullName>
    </submittedName>
    <submittedName>
        <fullName evidence="8">EamA-like transporter family protein</fullName>
    </submittedName>
</protein>
<feature type="transmembrane region" description="Helical" evidence="6">
    <location>
        <begin position="255"/>
        <end position="274"/>
    </location>
</feature>
<dbReference type="Pfam" id="PF00892">
    <property type="entry name" value="EamA"/>
    <property type="match status" value="2"/>
</dbReference>
<keyword evidence="4 6" id="KW-1133">Transmembrane helix</keyword>
<feature type="domain" description="EamA" evidence="7">
    <location>
        <begin position="6"/>
        <end position="147"/>
    </location>
</feature>
<feature type="transmembrane region" description="Helical" evidence="6">
    <location>
        <begin position="131"/>
        <end position="148"/>
    </location>
</feature>
<feature type="transmembrane region" description="Helical" evidence="6">
    <location>
        <begin position="75"/>
        <end position="97"/>
    </location>
</feature>
<comment type="caution">
    <text evidence="8">The sequence shown here is derived from an EMBL/GenBank/DDBJ whole genome shotgun (WGS) entry which is preliminary data.</text>
</comment>
<reference evidence="9" key="3">
    <citation type="submission" date="2021-06" db="EMBL/GenBank/DDBJ databases">
        <title>Genomic Description and Analysis of Intracellular Bacteria, Candidatus Berkiella cookevillensis and Candidatus Berkiella aquae.</title>
        <authorList>
            <person name="Kidane D.T."/>
            <person name="Mehari Y.T."/>
            <person name="Rice F.C."/>
            <person name="Arivett B.A."/>
            <person name="Farone A.L."/>
            <person name="Berk S.G."/>
            <person name="Farone M.B."/>
        </authorList>
    </citation>
    <scope>NUCLEOTIDE SEQUENCE</scope>
    <source>
        <strain evidence="9">HT99</strain>
    </source>
</reference>
<evidence type="ECO:0000313" key="9">
    <source>
        <dbReference type="EMBL" id="MCS5710066.1"/>
    </source>
</evidence>
<name>A0A0Q9YVL4_9GAMM</name>
<evidence type="ECO:0000256" key="4">
    <source>
        <dbReference type="ARBA" id="ARBA00022989"/>
    </source>
</evidence>
<dbReference type="InterPro" id="IPR051258">
    <property type="entry name" value="Diverse_Substrate_Transporter"/>
</dbReference>
<dbReference type="Gene3D" id="1.10.3730.20">
    <property type="match status" value="2"/>
</dbReference>
<keyword evidence="2" id="KW-1003">Cell membrane</keyword>
<evidence type="ECO:0000256" key="3">
    <source>
        <dbReference type="ARBA" id="ARBA00022692"/>
    </source>
</evidence>
<feature type="transmembrane region" description="Helical" evidence="6">
    <location>
        <begin position="160"/>
        <end position="179"/>
    </location>
</feature>
<dbReference type="SUPFAM" id="SSF103481">
    <property type="entry name" value="Multidrug resistance efflux transporter EmrE"/>
    <property type="match status" value="2"/>
</dbReference>